<comment type="similarity">
    <text evidence="11">Belongs to the amiloride-sensitive sodium channel (TC 1.A.6) family.</text>
</comment>
<keyword evidence="10 11" id="KW-0407">Ion channel</keyword>
<dbReference type="STRING" id="282301.A0A267FGP1"/>
<evidence type="ECO:0000256" key="9">
    <source>
        <dbReference type="ARBA" id="ARBA00023201"/>
    </source>
</evidence>
<dbReference type="InterPro" id="IPR001873">
    <property type="entry name" value="ENaC"/>
</dbReference>
<dbReference type="GO" id="GO:0005886">
    <property type="term" value="C:plasma membrane"/>
    <property type="evidence" value="ECO:0007669"/>
    <property type="project" value="TreeGrafter"/>
</dbReference>
<evidence type="ECO:0000256" key="7">
    <source>
        <dbReference type="ARBA" id="ARBA00023065"/>
    </source>
</evidence>
<keyword evidence="5 12" id="KW-1133">Transmembrane helix</keyword>
<evidence type="ECO:0008006" key="16">
    <source>
        <dbReference type="Google" id="ProtNLM"/>
    </source>
</evidence>
<dbReference type="Gene3D" id="1.10.287.770">
    <property type="entry name" value="YojJ-like"/>
    <property type="match status" value="1"/>
</dbReference>
<dbReference type="OrthoDB" id="6021021at2759"/>
<dbReference type="Proteomes" id="UP000215902">
    <property type="component" value="Unassembled WGS sequence"/>
</dbReference>
<dbReference type="Pfam" id="PF00858">
    <property type="entry name" value="ASC"/>
    <property type="match status" value="1"/>
</dbReference>
<keyword evidence="2 11" id="KW-0813">Transport</keyword>
<keyword evidence="15" id="KW-1185">Reference proteome</keyword>
<keyword evidence="8 12" id="KW-0472">Membrane</keyword>
<evidence type="ECO:0000256" key="3">
    <source>
        <dbReference type="ARBA" id="ARBA00022461"/>
    </source>
</evidence>
<evidence type="ECO:0000256" key="1">
    <source>
        <dbReference type="ARBA" id="ARBA00004141"/>
    </source>
</evidence>
<dbReference type="PANTHER" id="PTHR11690">
    <property type="entry name" value="AMILORIDE-SENSITIVE SODIUM CHANNEL-RELATED"/>
    <property type="match status" value="1"/>
</dbReference>
<evidence type="ECO:0000313" key="15">
    <source>
        <dbReference type="Proteomes" id="UP000215902"/>
    </source>
</evidence>
<organism evidence="14 15">
    <name type="scientific">Macrostomum lignano</name>
    <dbReference type="NCBI Taxonomy" id="282301"/>
    <lineage>
        <taxon>Eukaryota</taxon>
        <taxon>Metazoa</taxon>
        <taxon>Spiralia</taxon>
        <taxon>Lophotrochozoa</taxon>
        <taxon>Platyhelminthes</taxon>
        <taxon>Rhabditophora</taxon>
        <taxon>Macrostomorpha</taxon>
        <taxon>Macrostomida</taxon>
        <taxon>Macrostomidae</taxon>
        <taxon>Macrostomum</taxon>
    </lineage>
</organism>
<proteinExistence type="inferred from homology"/>
<protein>
    <recommendedName>
        <fullName evidence="16">Amiloride-sensitive sodium channel</fullName>
    </recommendedName>
</protein>
<keyword evidence="9 11" id="KW-0739">Sodium transport</keyword>
<evidence type="ECO:0000313" key="14">
    <source>
        <dbReference type="EMBL" id="PAA72938.1"/>
    </source>
</evidence>
<dbReference type="AlphaFoldDB" id="A0A267FGP1"/>
<dbReference type="EMBL" id="NIVC01003031">
    <property type="protein sequence ID" value="PAA53742.1"/>
    <property type="molecule type" value="Genomic_DNA"/>
</dbReference>
<keyword evidence="6" id="KW-0915">Sodium</keyword>
<sequence>MTSDLQRSRRAMLRGYVHNFTSGTTAHGFSRINSGQNWVRMVWIGIVSCALLGAIIHATKQVTTYLQYPVSSTNRQEPNSFEFPDLTFCDPLNKRFFHNSSAELAKQADRVDERVITYSLVYSHFGTENDWRKERKAIEMIYTTWEHLLNITNVNIRPMDMVLYCTFDGEPCSHHNFRVFYHRLYTNCFTFKPPARHLRSSGMDRGLFLLLYVPSADPSFKLDSLARLASGLENNGIRFQIHQRDTIPHPLEYGIMAPTGTLTAVGLEQVKTSLANTPTHPCVPDVQLELFDNQFNFTRSYERQLFDCIKAEYHQEVYKLCTCLLESHVILKPGFNSTTESFCHDLIGVTTPGRVAAVKRLYRKALDSLEGPPQGLGDYIKIGLLMRQMDPSLDVPLTRMMCADNVSENAVKPESCYDSCNYNKYSYSLSQCPWPEDSFKVRNAQIQMIKIAQMLDEYERQHGDEMPVSALARSMQHHKLNTNSCQTYDTQDMTVPEPKECHRVQLFVRRSIVQLRVYPETLTVRHIIEERSYELVNLCSDMGGVLGLWIGFSIVTLFEFAELLMVCASYYWYELIGSFTRSKRNPMRIPKLLAGSSGRPDLRDVELFMNASMCTSPSVLSAQSRSTAMLGRSGSRQDGQLLQTAS</sequence>
<accession>A0A267FGP1</accession>
<dbReference type="Gene3D" id="2.60.470.10">
    <property type="entry name" value="Acid-sensing ion channels like domains"/>
    <property type="match status" value="1"/>
</dbReference>
<name>A0A267FGP1_9PLAT</name>
<evidence type="ECO:0000256" key="4">
    <source>
        <dbReference type="ARBA" id="ARBA00022692"/>
    </source>
</evidence>
<keyword evidence="3 11" id="KW-0894">Sodium channel</keyword>
<keyword evidence="4 11" id="KW-0812">Transmembrane</keyword>
<evidence type="ECO:0000256" key="10">
    <source>
        <dbReference type="ARBA" id="ARBA00023303"/>
    </source>
</evidence>
<dbReference type="GO" id="GO:0015280">
    <property type="term" value="F:ligand-gated sodium channel activity"/>
    <property type="evidence" value="ECO:0007669"/>
    <property type="project" value="TreeGrafter"/>
</dbReference>
<comment type="caution">
    <text evidence="14">The sequence shown here is derived from an EMBL/GenBank/DDBJ whole genome shotgun (WGS) entry which is preliminary data.</text>
</comment>
<evidence type="ECO:0000256" key="8">
    <source>
        <dbReference type="ARBA" id="ARBA00023136"/>
    </source>
</evidence>
<reference evidence="14 15" key="1">
    <citation type="submission" date="2017-06" db="EMBL/GenBank/DDBJ databases">
        <title>A platform for efficient transgenesis in Macrostomum lignano, a flatworm model organism for stem cell research.</title>
        <authorList>
            <person name="Berezikov E."/>
        </authorList>
    </citation>
    <scope>NUCLEOTIDE SEQUENCE [LARGE SCALE GENOMIC DNA]</scope>
    <source>
        <strain evidence="14">DV1</strain>
        <tissue evidence="14">Whole organism</tissue>
    </source>
</reference>
<evidence type="ECO:0000313" key="13">
    <source>
        <dbReference type="EMBL" id="PAA53742.1"/>
    </source>
</evidence>
<evidence type="ECO:0000256" key="6">
    <source>
        <dbReference type="ARBA" id="ARBA00023053"/>
    </source>
</evidence>
<dbReference type="EMBL" id="NIVC01001051">
    <property type="protein sequence ID" value="PAA72938.1"/>
    <property type="molecule type" value="Genomic_DNA"/>
</dbReference>
<evidence type="ECO:0000256" key="12">
    <source>
        <dbReference type="SAM" id="Phobius"/>
    </source>
</evidence>
<evidence type="ECO:0000256" key="11">
    <source>
        <dbReference type="RuleBase" id="RU000679"/>
    </source>
</evidence>
<gene>
    <name evidence="14" type="ORF">BOX15_Mlig027426g1</name>
    <name evidence="13" type="ORF">BOX15_Mlig027426g3</name>
</gene>
<comment type="subcellular location">
    <subcellularLocation>
        <location evidence="1">Membrane</location>
        <topology evidence="1">Multi-pass membrane protein</topology>
    </subcellularLocation>
</comment>
<evidence type="ECO:0000256" key="2">
    <source>
        <dbReference type="ARBA" id="ARBA00022448"/>
    </source>
</evidence>
<dbReference type="PRINTS" id="PR01078">
    <property type="entry name" value="AMINACHANNEL"/>
</dbReference>
<evidence type="ECO:0000256" key="5">
    <source>
        <dbReference type="ARBA" id="ARBA00022989"/>
    </source>
</evidence>
<feature type="transmembrane region" description="Helical" evidence="12">
    <location>
        <begin position="38"/>
        <end position="58"/>
    </location>
</feature>
<keyword evidence="7 11" id="KW-0406">Ion transport</keyword>